<dbReference type="InterPro" id="IPR015856">
    <property type="entry name" value="ABC_transpr_CbiO/EcfA_su"/>
</dbReference>
<dbReference type="OrthoDB" id="501320at2"/>
<dbReference type="PROSITE" id="PS50893">
    <property type="entry name" value="ABC_TRANSPORTER_2"/>
    <property type="match status" value="2"/>
</dbReference>
<evidence type="ECO:0000313" key="7">
    <source>
        <dbReference type="Proteomes" id="UP000275069"/>
    </source>
</evidence>
<dbReference type="PANTHER" id="PTHR43553">
    <property type="entry name" value="HEAVY METAL TRANSPORTER"/>
    <property type="match status" value="1"/>
</dbReference>
<reference evidence="6 7" key="1">
    <citation type="submission" date="2018-09" db="EMBL/GenBank/DDBJ databases">
        <title>Genome sequencing of strain 2DFW10M-5.</title>
        <authorList>
            <person name="Heo J."/>
            <person name="Kim S.-J."/>
            <person name="Kwon S.-W."/>
        </authorList>
    </citation>
    <scope>NUCLEOTIDE SEQUENCE [LARGE SCALE GENOMIC DNA]</scope>
    <source>
        <strain evidence="6 7">2DFW10M-5</strain>
    </source>
</reference>
<proteinExistence type="inferred from homology"/>
<dbReference type="GO" id="GO:0043190">
    <property type="term" value="C:ATP-binding cassette (ABC) transporter complex"/>
    <property type="evidence" value="ECO:0007669"/>
    <property type="project" value="TreeGrafter"/>
</dbReference>
<protein>
    <submittedName>
        <fullName evidence="6">ABC transporter ATP-binding protein</fullName>
    </submittedName>
</protein>
<accession>A0A387BUF1</accession>
<dbReference type="EMBL" id="CP032624">
    <property type="protein sequence ID" value="AYG02091.1"/>
    <property type="molecule type" value="Genomic_DNA"/>
</dbReference>
<dbReference type="InterPro" id="IPR003439">
    <property type="entry name" value="ABC_transporter-like_ATP-bd"/>
</dbReference>
<dbReference type="SUPFAM" id="SSF52540">
    <property type="entry name" value="P-loop containing nucleoside triphosphate hydrolases"/>
    <property type="match status" value="2"/>
</dbReference>
<dbReference type="InterPro" id="IPR017871">
    <property type="entry name" value="ABC_transporter-like_CS"/>
</dbReference>
<sequence length="489" mass="50582">MHAGVRAAGVTVRGWGWRHAGRQAWAVDGLDIDIAPGERVLLLGASGSGKSTLLSALAGVLGGEEEGEERGALLVDGVDPAALRGRVGLVLQDPDSQQVLARVGDDVAFGLENLGVPVEQLWARVGEALEAVGLGVPLDRQTAELSGGQKQRLALAGVLAMRPGLILLDEPTANLDPDGVAEVRAAVERVVEATGATLIVVEHRVAVWRDLATRIVVIGSDGRLLADGTPERVLSELGDGLAAAGVWVPGRRVLDALPERSAGVPLLGARGLSVGRRRSEPVATGLEFDLGAGEAVVISGPNGAGKSTAALTLGGLLPPLGGTVAAEPLLASGAASAPIRWSSRELLTRIGSIFQNPEHQLLAATVRGELAVGPRALGLPPAEVEARVDELLARLDLGGLADANPFTLSGGQKRRLSVATALATRPTVLLLDEPTFGQDARTWAELVLLLRELADAGNAIVAVSHDEELAAALGARQWRLAHRRQGALR</sequence>
<keyword evidence="3" id="KW-0547">Nucleotide-binding</keyword>
<dbReference type="SMART" id="SM00382">
    <property type="entry name" value="AAA"/>
    <property type="match status" value="2"/>
</dbReference>
<dbReference type="InterPro" id="IPR027417">
    <property type="entry name" value="P-loop_NTPase"/>
</dbReference>
<dbReference type="GO" id="GO:0005524">
    <property type="term" value="F:ATP binding"/>
    <property type="evidence" value="ECO:0007669"/>
    <property type="project" value="UniProtKB-KW"/>
</dbReference>
<evidence type="ECO:0000256" key="1">
    <source>
        <dbReference type="ARBA" id="ARBA00005417"/>
    </source>
</evidence>
<evidence type="ECO:0000256" key="2">
    <source>
        <dbReference type="ARBA" id="ARBA00022448"/>
    </source>
</evidence>
<dbReference type="InterPro" id="IPR003593">
    <property type="entry name" value="AAA+_ATPase"/>
</dbReference>
<dbReference type="Gene3D" id="3.40.50.300">
    <property type="entry name" value="P-loop containing nucleotide triphosphate hydrolases"/>
    <property type="match status" value="2"/>
</dbReference>
<evidence type="ECO:0000256" key="3">
    <source>
        <dbReference type="ARBA" id="ARBA00022741"/>
    </source>
</evidence>
<dbReference type="PANTHER" id="PTHR43553:SF24">
    <property type="entry name" value="ENERGY-COUPLING FACTOR TRANSPORTER ATP-BINDING PROTEIN ECFA1"/>
    <property type="match status" value="1"/>
</dbReference>
<feature type="domain" description="ABC transporter" evidence="5">
    <location>
        <begin position="267"/>
        <end position="488"/>
    </location>
</feature>
<comment type="similarity">
    <text evidence="1">Belongs to the ABC transporter superfamily.</text>
</comment>
<keyword evidence="2" id="KW-0813">Transport</keyword>
<keyword evidence="7" id="KW-1185">Reference proteome</keyword>
<evidence type="ECO:0000256" key="4">
    <source>
        <dbReference type="ARBA" id="ARBA00022840"/>
    </source>
</evidence>
<dbReference type="CDD" id="cd03225">
    <property type="entry name" value="ABC_cobalt_CbiO_domain1"/>
    <property type="match status" value="2"/>
</dbReference>
<gene>
    <name evidence="6" type="ORF">D7I44_00090</name>
</gene>
<dbReference type="PROSITE" id="PS00211">
    <property type="entry name" value="ABC_TRANSPORTER_1"/>
    <property type="match status" value="2"/>
</dbReference>
<name>A0A387BUF1_9MICO</name>
<dbReference type="GO" id="GO:0042626">
    <property type="term" value="F:ATPase-coupled transmembrane transporter activity"/>
    <property type="evidence" value="ECO:0007669"/>
    <property type="project" value="TreeGrafter"/>
</dbReference>
<keyword evidence="4 6" id="KW-0067">ATP-binding</keyword>
<feature type="domain" description="ABC transporter" evidence="5">
    <location>
        <begin position="5"/>
        <end position="246"/>
    </location>
</feature>
<dbReference type="Pfam" id="PF00005">
    <property type="entry name" value="ABC_tran"/>
    <property type="match status" value="2"/>
</dbReference>
<dbReference type="KEGG" id="gry:D7I44_00090"/>
<evidence type="ECO:0000313" key="6">
    <source>
        <dbReference type="EMBL" id="AYG02091.1"/>
    </source>
</evidence>
<dbReference type="AlphaFoldDB" id="A0A387BUF1"/>
<dbReference type="InterPro" id="IPR050095">
    <property type="entry name" value="ECF_ABC_transporter_ATP-bd"/>
</dbReference>
<organism evidence="6 7">
    <name type="scientific">Gryllotalpicola protaetiae</name>
    <dbReference type="NCBI Taxonomy" id="2419771"/>
    <lineage>
        <taxon>Bacteria</taxon>
        <taxon>Bacillati</taxon>
        <taxon>Actinomycetota</taxon>
        <taxon>Actinomycetes</taxon>
        <taxon>Micrococcales</taxon>
        <taxon>Microbacteriaceae</taxon>
        <taxon>Gryllotalpicola</taxon>
    </lineage>
</organism>
<evidence type="ECO:0000259" key="5">
    <source>
        <dbReference type="PROSITE" id="PS50893"/>
    </source>
</evidence>
<dbReference type="Proteomes" id="UP000275069">
    <property type="component" value="Chromosome"/>
</dbReference>
<dbReference type="GO" id="GO:0016887">
    <property type="term" value="F:ATP hydrolysis activity"/>
    <property type="evidence" value="ECO:0007669"/>
    <property type="project" value="InterPro"/>
</dbReference>